<dbReference type="Proteomes" id="UP000244956">
    <property type="component" value="Unassembled WGS sequence"/>
</dbReference>
<comment type="caution">
    <text evidence="2">The sequence shown here is derived from an EMBL/GenBank/DDBJ whole genome shotgun (WGS) entry which is preliminary data.</text>
</comment>
<feature type="coiled-coil region" evidence="1">
    <location>
        <begin position="125"/>
        <end position="152"/>
    </location>
</feature>
<evidence type="ECO:0000313" key="3">
    <source>
        <dbReference type="Proteomes" id="UP000244956"/>
    </source>
</evidence>
<proteinExistence type="predicted"/>
<dbReference type="RefSeq" id="WP_109265046.1">
    <property type="nucleotide sequence ID" value="NZ_QEWP01000011.1"/>
</dbReference>
<evidence type="ECO:0000256" key="1">
    <source>
        <dbReference type="SAM" id="Coils"/>
    </source>
</evidence>
<dbReference type="OrthoDB" id="9862174at2"/>
<keyword evidence="1" id="KW-0175">Coiled coil</keyword>
<name>A0A2U2B6X0_9BACT</name>
<reference evidence="2 3" key="1">
    <citation type="submission" date="2018-05" db="EMBL/GenBank/DDBJ databases">
        <title>Marinilabilia rubrum sp. nov., isolated from saltern sediment.</title>
        <authorList>
            <person name="Zhang R."/>
        </authorList>
    </citation>
    <scope>NUCLEOTIDE SEQUENCE [LARGE SCALE GENOMIC DNA]</scope>
    <source>
        <strain evidence="2 3">WTE16</strain>
    </source>
</reference>
<sequence>MKNQPLNSDQKIIFQKFCNVFLPPTNNKRKYKSNELDYVSSSLNRVFYQNFGFNLSRDHVRDNFIEMGYQIFTKGGVWDPDEKKFKPSASSTMVKVVAPQADPETLYTYFNISPTMISSLRRTTVKLQQNTNESKRKEIEDLKDKIREFAESI</sequence>
<keyword evidence="3" id="KW-1185">Reference proteome</keyword>
<dbReference type="EMBL" id="QEWP01000011">
    <property type="protein sequence ID" value="PWD98784.1"/>
    <property type="molecule type" value="Genomic_DNA"/>
</dbReference>
<protein>
    <submittedName>
        <fullName evidence="2">Uncharacterized protein</fullName>
    </submittedName>
</protein>
<evidence type="ECO:0000313" key="2">
    <source>
        <dbReference type="EMBL" id="PWD98784.1"/>
    </source>
</evidence>
<dbReference type="AlphaFoldDB" id="A0A2U2B6X0"/>
<gene>
    <name evidence="2" type="ORF">DDZ16_13680</name>
</gene>
<accession>A0A2U2B6X0</accession>
<organism evidence="2 3">
    <name type="scientific">Marinilabilia rubra</name>
    <dbReference type="NCBI Taxonomy" id="2162893"/>
    <lineage>
        <taxon>Bacteria</taxon>
        <taxon>Pseudomonadati</taxon>
        <taxon>Bacteroidota</taxon>
        <taxon>Bacteroidia</taxon>
        <taxon>Marinilabiliales</taxon>
        <taxon>Marinilabiliaceae</taxon>
        <taxon>Marinilabilia</taxon>
    </lineage>
</organism>